<dbReference type="AlphaFoldDB" id="A0A2U1Q2S5"/>
<organism evidence="2 3">
    <name type="scientific">Artemisia annua</name>
    <name type="common">Sweet wormwood</name>
    <dbReference type="NCBI Taxonomy" id="35608"/>
    <lineage>
        <taxon>Eukaryota</taxon>
        <taxon>Viridiplantae</taxon>
        <taxon>Streptophyta</taxon>
        <taxon>Embryophyta</taxon>
        <taxon>Tracheophyta</taxon>
        <taxon>Spermatophyta</taxon>
        <taxon>Magnoliopsida</taxon>
        <taxon>eudicotyledons</taxon>
        <taxon>Gunneridae</taxon>
        <taxon>Pentapetalae</taxon>
        <taxon>asterids</taxon>
        <taxon>campanulids</taxon>
        <taxon>Asterales</taxon>
        <taxon>Asteraceae</taxon>
        <taxon>Asteroideae</taxon>
        <taxon>Anthemideae</taxon>
        <taxon>Artemisiinae</taxon>
        <taxon>Artemisia</taxon>
    </lineage>
</organism>
<reference evidence="2 3" key="1">
    <citation type="journal article" date="2018" name="Mol. Plant">
        <title>The genome of Artemisia annua provides insight into the evolution of Asteraceae family and artemisinin biosynthesis.</title>
        <authorList>
            <person name="Shen Q."/>
            <person name="Zhang L."/>
            <person name="Liao Z."/>
            <person name="Wang S."/>
            <person name="Yan T."/>
            <person name="Shi P."/>
            <person name="Liu M."/>
            <person name="Fu X."/>
            <person name="Pan Q."/>
            <person name="Wang Y."/>
            <person name="Lv Z."/>
            <person name="Lu X."/>
            <person name="Zhang F."/>
            <person name="Jiang W."/>
            <person name="Ma Y."/>
            <person name="Chen M."/>
            <person name="Hao X."/>
            <person name="Li L."/>
            <person name="Tang Y."/>
            <person name="Lv G."/>
            <person name="Zhou Y."/>
            <person name="Sun X."/>
            <person name="Brodelius P.E."/>
            <person name="Rose J.K.C."/>
            <person name="Tang K."/>
        </authorList>
    </citation>
    <scope>NUCLEOTIDE SEQUENCE [LARGE SCALE GENOMIC DNA]</scope>
    <source>
        <strain evidence="3">cv. Huhao1</strain>
        <tissue evidence="2">Leaf</tissue>
    </source>
</reference>
<dbReference type="Proteomes" id="UP000245207">
    <property type="component" value="Unassembled WGS sequence"/>
</dbReference>
<dbReference type="Pfam" id="PF10536">
    <property type="entry name" value="PMD"/>
    <property type="match status" value="1"/>
</dbReference>
<feature type="domain" description="Aminotransferase-like plant mobile" evidence="1">
    <location>
        <begin position="4"/>
        <end position="151"/>
    </location>
</feature>
<proteinExistence type="predicted"/>
<dbReference type="InterPro" id="IPR044824">
    <property type="entry name" value="MAIN-like"/>
</dbReference>
<comment type="caution">
    <text evidence="2">The sequence shown here is derived from an EMBL/GenBank/DDBJ whole genome shotgun (WGS) entry which is preliminary data.</text>
</comment>
<dbReference type="PANTHER" id="PTHR46033:SF17">
    <property type="entry name" value="AMINOTRANSFERASE-LIKE PLANT MOBILE DOMAIN-CONTAINING PROTEIN"/>
    <property type="match status" value="1"/>
</dbReference>
<keyword evidence="3" id="KW-1185">Reference proteome</keyword>
<dbReference type="OrthoDB" id="1750608at2759"/>
<dbReference type="GO" id="GO:0010073">
    <property type="term" value="P:meristem maintenance"/>
    <property type="evidence" value="ECO:0007669"/>
    <property type="project" value="InterPro"/>
</dbReference>
<dbReference type="InterPro" id="IPR019557">
    <property type="entry name" value="AminoTfrase-like_pln_mobile"/>
</dbReference>
<evidence type="ECO:0000313" key="3">
    <source>
        <dbReference type="Proteomes" id="UP000245207"/>
    </source>
</evidence>
<gene>
    <name evidence="2" type="ORF">CTI12_AA078050</name>
</gene>
<sequence length="153" mass="17478">MYLGLEDVFAISGFPIDGSRPIVCEDIDTKKICVDMLGTYDEEGKMKMKVSKRWLKDTFEAVPENISEDVIAHYVRGYLMYLIGTKILPNCDLPTHYPVYWLKFLKDLSPSKLIDVVWGAAALAMLHTSLGSDKRKNVKGPIRILNVFFKFRI</sequence>
<evidence type="ECO:0000259" key="1">
    <source>
        <dbReference type="Pfam" id="PF10536"/>
    </source>
</evidence>
<protein>
    <submittedName>
        <fullName evidence="2">Serine/threonine-protein phosphatase 7</fullName>
    </submittedName>
</protein>
<name>A0A2U1Q2S5_ARTAN</name>
<dbReference type="PANTHER" id="PTHR46033">
    <property type="entry name" value="PROTEIN MAIN-LIKE 2"/>
    <property type="match status" value="1"/>
</dbReference>
<evidence type="ECO:0000313" key="2">
    <source>
        <dbReference type="EMBL" id="PWA92309.1"/>
    </source>
</evidence>
<accession>A0A2U1Q2S5</accession>
<dbReference type="EMBL" id="PKPP01000474">
    <property type="protein sequence ID" value="PWA92309.1"/>
    <property type="molecule type" value="Genomic_DNA"/>
</dbReference>